<organism evidence="1 2">
    <name type="scientific">Enterobacter cancerogenus</name>
    <dbReference type="NCBI Taxonomy" id="69218"/>
    <lineage>
        <taxon>Bacteria</taxon>
        <taxon>Pseudomonadati</taxon>
        <taxon>Pseudomonadota</taxon>
        <taxon>Gammaproteobacteria</taxon>
        <taxon>Enterobacterales</taxon>
        <taxon>Enterobacteriaceae</taxon>
        <taxon>Enterobacter</taxon>
        <taxon>Enterobacter cloacae complex</taxon>
    </lineage>
</organism>
<evidence type="ECO:0000313" key="2">
    <source>
        <dbReference type="Proteomes" id="UP000351155"/>
    </source>
</evidence>
<name>A0A484WVJ0_9ENTR</name>
<accession>A0A484WVJ0</accession>
<reference evidence="1 2" key="1">
    <citation type="submission" date="2019-03" db="EMBL/GenBank/DDBJ databases">
        <authorList>
            <consortium name="Pathogen Informatics"/>
        </authorList>
    </citation>
    <scope>NUCLEOTIDE SEQUENCE [LARGE SCALE GENOMIC DNA]</scope>
    <source>
        <strain evidence="1 2">NCTC12126</strain>
    </source>
</reference>
<proteinExistence type="predicted"/>
<dbReference type="Proteomes" id="UP000351155">
    <property type="component" value="Unassembled WGS sequence"/>
</dbReference>
<sequence length="54" mass="6190">MNYTFKKDLAFSNDNWYLNITALNTTMTMYETSGSYDLPPGKTFGEGEPTDYSF</sequence>
<dbReference type="AlphaFoldDB" id="A0A484WVJ0"/>
<protein>
    <submittedName>
        <fullName evidence="1">Conjugal transfer mating pair stabilization protein TraN</fullName>
    </submittedName>
</protein>
<evidence type="ECO:0000313" key="1">
    <source>
        <dbReference type="EMBL" id="VFS14939.1"/>
    </source>
</evidence>
<dbReference type="EMBL" id="CAADIW010000005">
    <property type="protein sequence ID" value="VFS14939.1"/>
    <property type="molecule type" value="Genomic_DNA"/>
</dbReference>
<gene>
    <name evidence="1" type="ORF">NCTC12126_01012</name>
</gene>